<comment type="caution">
    <text evidence="9">The sequence shown here is derived from an EMBL/GenBank/DDBJ whole genome shotgun (WGS) entry which is preliminary data.</text>
</comment>
<feature type="transmembrane region" description="Helical" evidence="7">
    <location>
        <begin position="155"/>
        <end position="180"/>
    </location>
</feature>
<dbReference type="RefSeq" id="WP_038048221.1">
    <property type="nucleotide sequence ID" value="NZ_JMFG01000011.1"/>
</dbReference>
<dbReference type="AlphaFoldDB" id="A0A062XTI4"/>
<keyword evidence="5 7" id="KW-1133">Transmembrane helix</keyword>
<comment type="subcellular location">
    <subcellularLocation>
        <location evidence="1 7">Cell membrane</location>
        <topology evidence="1 7">Multi-pass membrane protein</topology>
    </subcellularLocation>
</comment>
<dbReference type="Pfam" id="PF00528">
    <property type="entry name" value="BPD_transp_1"/>
    <property type="match status" value="1"/>
</dbReference>
<dbReference type="InterPro" id="IPR000515">
    <property type="entry name" value="MetI-like"/>
</dbReference>
<dbReference type="STRING" id="1312852.EG19_00965"/>
<feature type="transmembrane region" description="Helical" evidence="7">
    <location>
        <begin position="7"/>
        <end position="32"/>
    </location>
</feature>
<dbReference type="PANTHER" id="PTHR30193:SF37">
    <property type="entry name" value="INNER MEMBRANE ABC TRANSPORTER PERMEASE PROTEIN YCJO"/>
    <property type="match status" value="1"/>
</dbReference>
<dbReference type="EMBL" id="JMFG01000011">
    <property type="protein sequence ID" value="KDA54168.1"/>
    <property type="molecule type" value="Genomic_DNA"/>
</dbReference>
<comment type="similarity">
    <text evidence="7">Belongs to the binding-protein-dependent transport system permease family.</text>
</comment>
<dbReference type="OrthoDB" id="9774448at2"/>
<accession>A0A062XTI4</accession>
<keyword evidence="10" id="KW-1185">Reference proteome</keyword>
<evidence type="ECO:0000313" key="10">
    <source>
        <dbReference type="Proteomes" id="UP000027284"/>
    </source>
</evidence>
<dbReference type="SUPFAM" id="SSF161098">
    <property type="entry name" value="MetI-like"/>
    <property type="match status" value="1"/>
</dbReference>
<reference evidence="9 10" key="1">
    <citation type="submission" date="2014-04" db="EMBL/GenBank/DDBJ databases">
        <title>The Genome Sequence of Thermoanaerobaculum aquaticum MP-01, The First Cultivated Group 23 Acidobacterium.</title>
        <authorList>
            <person name="Stamps B.W."/>
            <person name="Losey N.A."/>
            <person name="Lawson P.A."/>
            <person name="Stevenson B.S."/>
        </authorList>
    </citation>
    <scope>NUCLEOTIDE SEQUENCE [LARGE SCALE GENOMIC DNA]</scope>
    <source>
        <strain evidence="9 10">MP-01</strain>
    </source>
</reference>
<evidence type="ECO:0000256" key="7">
    <source>
        <dbReference type="RuleBase" id="RU363032"/>
    </source>
</evidence>
<dbReference type="InterPro" id="IPR051393">
    <property type="entry name" value="ABC_transporter_permease"/>
</dbReference>
<dbReference type="GO" id="GO:0055085">
    <property type="term" value="P:transmembrane transport"/>
    <property type="evidence" value="ECO:0007669"/>
    <property type="project" value="InterPro"/>
</dbReference>
<evidence type="ECO:0000256" key="2">
    <source>
        <dbReference type="ARBA" id="ARBA00022448"/>
    </source>
</evidence>
<proteinExistence type="inferred from homology"/>
<dbReference type="InterPro" id="IPR035906">
    <property type="entry name" value="MetI-like_sf"/>
</dbReference>
<feature type="transmembrane region" description="Helical" evidence="7">
    <location>
        <begin position="73"/>
        <end position="95"/>
    </location>
</feature>
<dbReference type="PROSITE" id="PS50928">
    <property type="entry name" value="ABC_TM1"/>
    <property type="match status" value="1"/>
</dbReference>
<protein>
    <submittedName>
        <fullName evidence="9">Sugar ABC transporter permease</fullName>
    </submittedName>
</protein>
<evidence type="ECO:0000256" key="5">
    <source>
        <dbReference type="ARBA" id="ARBA00022989"/>
    </source>
</evidence>
<keyword evidence="2 7" id="KW-0813">Transport</keyword>
<dbReference type="Gene3D" id="1.10.3720.10">
    <property type="entry name" value="MetI-like"/>
    <property type="match status" value="1"/>
</dbReference>
<evidence type="ECO:0000313" key="9">
    <source>
        <dbReference type="EMBL" id="KDA54168.1"/>
    </source>
</evidence>
<name>A0A062XTI4_9BACT</name>
<feature type="transmembrane region" description="Helical" evidence="7">
    <location>
        <begin position="107"/>
        <end position="128"/>
    </location>
</feature>
<gene>
    <name evidence="9" type="ORF">EG19_00965</name>
</gene>
<dbReference type="Proteomes" id="UP000027284">
    <property type="component" value="Unassembled WGS sequence"/>
</dbReference>
<evidence type="ECO:0000256" key="3">
    <source>
        <dbReference type="ARBA" id="ARBA00022475"/>
    </source>
</evidence>
<evidence type="ECO:0000256" key="6">
    <source>
        <dbReference type="ARBA" id="ARBA00023136"/>
    </source>
</evidence>
<dbReference type="PANTHER" id="PTHR30193">
    <property type="entry name" value="ABC TRANSPORTER PERMEASE PROTEIN"/>
    <property type="match status" value="1"/>
</dbReference>
<feature type="transmembrane region" description="Helical" evidence="7">
    <location>
        <begin position="262"/>
        <end position="286"/>
    </location>
</feature>
<keyword evidence="4 7" id="KW-0812">Transmembrane</keyword>
<feature type="transmembrane region" description="Helical" evidence="7">
    <location>
        <begin position="201"/>
        <end position="226"/>
    </location>
</feature>
<dbReference type="CDD" id="cd06261">
    <property type="entry name" value="TM_PBP2"/>
    <property type="match status" value="1"/>
</dbReference>
<organism evidence="9 10">
    <name type="scientific">Thermoanaerobaculum aquaticum</name>
    <dbReference type="NCBI Taxonomy" id="1312852"/>
    <lineage>
        <taxon>Bacteria</taxon>
        <taxon>Pseudomonadati</taxon>
        <taxon>Acidobacteriota</taxon>
        <taxon>Thermoanaerobaculia</taxon>
        <taxon>Thermoanaerobaculales</taxon>
        <taxon>Thermoanaerobaculaceae</taxon>
        <taxon>Thermoanaerobaculum</taxon>
    </lineage>
</organism>
<dbReference type="GO" id="GO:0005886">
    <property type="term" value="C:plasma membrane"/>
    <property type="evidence" value="ECO:0007669"/>
    <property type="project" value="UniProtKB-SubCell"/>
</dbReference>
<feature type="domain" description="ABC transmembrane type-1" evidence="8">
    <location>
        <begin position="69"/>
        <end position="283"/>
    </location>
</feature>
<keyword evidence="6 7" id="KW-0472">Membrane</keyword>
<sequence length="291" mass="31673">MKEHQAGWLFVAPALLLVGLFFVLPVVVGLALSLTDFDIYGIGDLTTVRFVAFANYSQLAGNPLFWQALKNTAVFVLLGGILSILLALASALALASRLTVWPSFFRTVYFAPVVMTLVAAAVVFRYLYHPDFGLLNRVLGLFGVSPVFWLGDPRYALLAIILLATWKNFGANMVVLLAGLGTIPESLYEAAKLDGASAVRIFWHVTLPGLRPTLLFVSLTTVIGYFQLFAEPYVMTGGGGPNNATLSLVLHMYKEGFRWWNLGYAAAVAVVLTLIIAAASTVLWLVQRKKA</sequence>
<evidence type="ECO:0000259" key="8">
    <source>
        <dbReference type="PROSITE" id="PS50928"/>
    </source>
</evidence>
<evidence type="ECO:0000256" key="4">
    <source>
        <dbReference type="ARBA" id="ARBA00022692"/>
    </source>
</evidence>
<evidence type="ECO:0000256" key="1">
    <source>
        <dbReference type="ARBA" id="ARBA00004651"/>
    </source>
</evidence>
<keyword evidence="3" id="KW-1003">Cell membrane</keyword>